<comment type="caution">
    <text evidence="4">The sequence shown here is derived from an EMBL/GenBank/DDBJ whole genome shotgun (WGS) entry which is preliminary data.</text>
</comment>
<dbReference type="AlphaFoldDB" id="A0A9P8VMI0"/>
<feature type="repeat" description="ANK" evidence="3">
    <location>
        <begin position="116"/>
        <end position="148"/>
    </location>
</feature>
<dbReference type="InterPro" id="IPR036770">
    <property type="entry name" value="Ankyrin_rpt-contain_sf"/>
</dbReference>
<evidence type="ECO:0000313" key="5">
    <source>
        <dbReference type="Proteomes" id="UP000770015"/>
    </source>
</evidence>
<proteinExistence type="predicted"/>
<sequence>MASLHLAAIFGDANLAEALLKDGAKVDVFDRELGTPLCAAVFGGFDAVAEVLISKGADVNCNTAEGEPLIYFAILQFKKDNNRQHLPEDFPKHGGALPTLRVLLKSGARLDIPGPLGIHPLYLATALGNLAVVKLLLESGTNPTTGTTEGSTPLHIALAAELGPDIIEELVKAGADVNAVNQSGITPLHNATLTGLDDVLQIFLQQRPDLSITDPEGNNLLHCAVSSGNDNVLSMILQQLEGSPGKLGGAALPDVNTPNASGKSPLHRAAARNKVQAAQLLINHGANLDARDAGDMTPLMEAMLAGHTEMMKLLASHGADISAAREFRLVHMKKDDGTRMKAMIHVGVDGPDMNILREILKDVTLSEVVDDNGVRLLESLCIRLSFDAL</sequence>
<keyword evidence="5" id="KW-1185">Reference proteome</keyword>
<dbReference type="Pfam" id="PF12796">
    <property type="entry name" value="Ank_2"/>
    <property type="match status" value="3"/>
</dbReference>
<accession>A0A9P8VMI0</accession>
<feature type="repeat" description="ANK" evidence="3">
    <location>
        <begin position="1"/>
        <end position="31"/>
    </location>
</feature>
<protein>
    <submittedName>
        <fullName evidence="4">Ankyrin repeat-containing domain protein</fullName>
    </submittedName>
</protein>
<gene>
    <name evidence="4" type="ORF">F5X68DRAFT_197114</name>
</gene>
<dbReference type="EMBL" id="JAGSXJ010000001">
    <property type="protein sequence ID" value="KAH6697300.1"/>
    <property type="molecule type" value="Genomic_DNA"/>
</dbReference>
<dbReference type="Proteomes" id="UP000770015">
    <property type="component" value="Unassembled WGS sequence"/>
</dbReference>
<evidence type="ECO:0000256" key="2">
    <source>
        <dbReference type="ARBA" id="ARBA00023043"/>
    </source>
</evidence>
<dbReference type="Pfam" id="PF00023">
    <property type="entry name" value="Ank"/>
    <property type="match status" value="1"/>
</dbReference>
<feature type="repeat" description="ANK" evidence="3">
    <location>
        <begin position="294"/>
        <end position="326"/>
    </location>
</feature>
<keyword evidence="2 3" id="KW-0040">ANK repeat</keyword>
<dbReference type="SMART" id="SM00248">
    <property type="entry name" value="ANK"/>
    <property type="match status" value="9"/>
</dbReference>
<dbReference type="PANTHER" id="PTHR24173">
    <property type="entry name" value="ANKYRIN REPEAT CONTAINING"/>
    <property type="match status" value="1"/>
</dbReference>
<dbReference type="PROSITE" id="PS50297">
    <property type="entry name" value="ANK_REP_REGION"/>
    <property type="match status" value="6"/>
</dbReference>
<dbReference type="SUPFAM" id="SSF48403">
    <property type="entry name" value="Ankyrin repeat"/>
    <property type="match status" value="1"/>
</dbReference>
<feature type="repeat" description="ANK" evidence="3">
    <location>
        <begin position="261"/>
        <end position="293"/>
    </location>
</feature>
<dbReference type="PANTHER" id="PTHR24173:SF74">
    <property type="entry name" value="ANKYRIN REPEAT DOMAIN-CONTAINING PROTEIN 16"/>
    <property type="match status" value="1"/>
</dbReference>
<dbReference type="OrthoDB" id="5243463at2759"/>
<dbReference type="PROSITE" id="PS50088">
    <property type="entry name" value="ANK_REPEAT"/>
    <property type="match status" value="6"/>
</dbReference>
<name>A0A9P8VMI0_9PEZI</name>
<organism evidence="4 5">
    <name type="scientific">Plectosphaerella plurivora</name>
    <dbReference type="NCBI Taxonomy" id="936078"/>
    <lineage>
        <taxon>Eukaryota</taxon>
        <taxon>Fungi</taxon>
        <taxon>Dikarya</taxon>
        <taxon>Ascomycota</taxon>
        <taxon>Pezizomycotina</taxon>
        <taxon>Sordariomycetes</taxon>
        <taxon>Hypocreomycetidae</taxon>
        <taxon>Glomerellales</taxon>
        <taxon>Plectosphaerellaceae</taxon>
        <taxon>Plectosphaerella</taxon>
    </lineage>
</organism>
<evidence type="ECO:0000256" key="3">
    <source>
        <dbReference type="PROSITE-ProRule" id="PRU00023"/>
    </source>
</evidence>
<evidence type="ECO:0000256" key="1">
    <source>
        <dbReference type="ARBA" id="ARBA00022737"/>
    </source>
</evidence>
<evidence type="ECO:0000313" key="4">
    <source>
        <dbReference type="EMBL" id="KAH6697300.1"/>
    </source>
</evidence>
<dbReference type="PRINTS" id="PR01415">
    <property type="entry name" value="ANKYRIN"/>
</dbReference>
<feature type="repeat" description="ANK" evidence="3">
    <location>
        <begin position="183"/>
        <end position="215"/>
    </location>
</feature>
<keyword evidence="1" id="KW-0677">Repeat</keyword>
<reference evidence="4" key="1">
    <citation type="journal article" date="2021" name="Nat. Commun.">
        <title>Genetic determinants of endophytism in the Arabidopsis root mycobiome.</title>
        <authorList>
            <person name="Mesny F."/>
            <person name="Miyauchi S."/>
            <person name="Thiergart T."/>
            <person name="Pickel B."/>
            <person name="Atanasova L."/>
            <person name="Karlsson M."/>
            <person name="Huettel B."/>
            <person name="Barry K.W."/>
            <person name="Haridas S."/>
            <person name="Chen C."/>
            <person name="Bauer D."/>
            <person name="Andreopoulos W."/>
            <person name="Pangilinan J."/>
            <person name="LaButti K."/>
            <person name="Riley R."/>
            <person name="Lipzen A."/>
            <person name="Clum A."/>
            <person name="Drula E."/>
            <person name="Henrissat B."/>
            <person name="Kohler A."/>
            <person name="Grigoriev I.V."/>
            <person name="Martin F.M."/>
            <person name="Hacquard S."/>
        </authorList>
    </citation>
    <scope>NUCLEOTIDE SEQUENCE</scope>
    <source>
        <strain evidence="4">MPI-SDFR-AT-0117</strain>
    </source>
</reference>
<feature type="repeat" description="ANK" evidence="3">
    <location>
        <begin position="149"/>
        <end position="182"/>
    </location>
</feature>
<dbReference type="InterPro" id="IPR002110">
    <property type="entry name" value="Ankyrin_rpt"/>
</dbReference>
<dbReference type="Gene3D" id="1.25.40.20">
    <property type="entry name" value="Ankyrin repeat-containing domain"/>
    <property type="match status" value="3"/>
</dbReference>